<organism evidence="1 2">
    <name type="scientific">Pseudogemmobacter lacusdianii</name>
    <dbReference type="NCBI Taxonomy" id="3069608"/>
    <lineage>
        <taxon>Bacteria</taxon>
        <taxon>Pseudomonadati</taxon>
        <taxon>Pseudomonadota</taxon>
        <taxon>Alphaproteobacteria</taxon>
        <taxon>Rhodobacterales</taxon>
        <taxon>Paracoccaceae</taxon>
        <taxon>Pseudogemmobacter</taxon>
    </lineage>
</organism>
<dbReference type="Proteomes" id="UP001239680">
    <property type="component" value="Unassembled WGS sequence"/>
</dbReference>
<evidence type="ECO:0008006" key="3">
    <source>
        <dbReference type="Google" id="ProtNLM"/>
    </source>
</evidence>
<dbReference type="EMBL" id="JAVDBT010000034">
    <property type="protein sequence ID" value="MDQ2068226.1"/>
    <property type="molecule type" value="Genomic_DNA"/>
</dbReference>
<protein>
    <recommendedName>
        <fullName evidence="3">DNA-binding protein</fullName>
    </recommendedName>
</protein>
<proteinExistence type="predicted"/>
<accession>A0ABU0W2M8</accession>
<reference evidence="1 2" key="1">
    <citation type="submission" date="2023-08" db="EMBL/GenBank/DDBJ databases">
        <title>Characterization of two Paracoccaceae strains isolated from Phycosphere and proposal of Xinfangfangia lacusdiani sp. nov.</title>
        <authorList>
            <person name="Deng Y."/>
            <person name="Zhang Y.Q."/>
        </authorList>
    </citation>
    <scope>NUCLEOTIDE SEQUENCE [LARGE SCALE GENOMIC DNA]</scope>
    <source>
        <strain evidence="1 2">CPCC 101601</strain>
    </source>
</reference>
<keyword evidence="2" id="KW-1185">Reference proteome</keyword>
<dbReference type="RefSeq" id="WP_306681937.1">
    <property type="nucleotide sequence ID" value="NZ_JAVDBT010000034.1"/>
</dbReference>
<evidence type="ECO:0000313" key="2">
    <source>
        <dbReference type="Proteomes" id="UP001239680"/>
    </source>
</evidence>
<evidence type="ECO:0000313" key="1">
    <source>
        <dbReference type="EMBL" id="MDQ2068226.1"/>
    </source>
</evidence>
<sequence length="134" mass="15382">MDKLSIREAVKHFDVSRPTLQKALKSGKISGVQDGQRTWTIDPSEMARVYQPRQDEVEKVGGQEHENLSTKNTPLPGQFEALKEQLADAEKRAAVAEALADERGRHIEDLRRMLPAPEAPQTRRRWWPWKSERS</sequence>
<gene>
    <name evidence="1" type="ORF">Q9295_17845</name>
</gene>
<name>A0ABU0W2M8_9RHOB</name>
<comment type="caution">
    <text evidence="1">The sequence shown here is derived from an EMBL/GenBank/DDBJ whole genome shotgun (WGS) entry which is preliminary data.</text>
</comment>